<evidence type="ECO:0000313" key="4">
    <source>
        <dbReference type="EMBL" id="CEM30438.1"/>
    </source>
</evidence>
<reference evidence="4" key="1">
    <citation type="submission" date="2014-11" db="EMBL/GenBank/DDBJ databases">
        <authorList>
            <person name="Otto D Thomas"/>
            <person name="Naeem Raeece"/>
        </authorList>
    </citation>
    <scope>NUCLEOTIDE SEQUENCE</scope>
</reference>
<organism evidence="4">
    <name type="scientific">Chromera velia CCMP2878</name>
    <dbReference type="NCBI Taxonomy" id="1169474"/>
    <lineage>
        <taxon>Eukaryota</taxon>
        <taxon>Sar</taxon>
        <taxon>Alveolata</taxon>
        <taxon>Colpodellida</taxon>
        <taxon>Chromeraceae</taxon>
        <taxon>Chromera</taxon>
    </lineage>
</organism>
<name>A0A0G4GKD0_9ALVE</name>
<dbReference type="GO" id="GO:0007131">
    <property type="term" value="P:reciprocal meiotic recombination"/>
    <property type="evidence" value="ECO:0007669"/>
    <property type="project" value="TreeGrafter"/>
</dbReference>
<gene>
    <name evidence="4" type="ORF">Cvel_22302</name>
</gene>
<accession>A0A0G4GKD0</accession>
<dbReference type="InterPro" id="IPR020588">
    <property type="entry name" value="RecA_ATP-bd"/>
</dbReference>
<dbReference type="InterPro" id="IPR027417">
    <property type="entry name" value="P-loop_NTPase"/>
</dbReference>
<dbReference type="SUPFAM" id="SSF52540">
    <property type="entry name" value="P-loop containing nucleoside triphosphate hydrolases"/>
    <property type="match status" value="1"/>
</dbReference>
<evidence type="ECO:0000256" key="1">
    <source>
        <dbReference type="ARBA" id="ARBA00022741"/>
    </source>
</evidence>
<dbReference type="GO" id="GO:0005524">
    <property type="term" value="F:ATP binding"/>
    <property type="evidence" value="ECO:0007669"/>
    <property type="project" value="UniProtKB-KW"/>
</dbReference>
<dbReference type="PROSITE" id="PS50162">
    <property type="entry name" value="RECA_2"/>
    <property type="match status" value="1"/>
</dbReference>
<dbReference type="VEuPathDB" id="CryptoDB:Cvel_22302"/>
<dbReference type="Gene3D" id="1.10.150.20">
    <property type="entry name" value="5' to 3' exonuclease, C-terminal subdomain"/>
    <property type="match status" value="1"/>
</dbReference>
<sequence length="244" mass="27537">MGVIQTMKKELCNVRGLSEAKVEKIVEAAQKIENSNLFMTGTQALNKRKNVIKISSGSQALDKMLHGGFESMSITENIDIENMQVCYIDTENTFRPEKLAGIAKRFGLDPKAVSDNVTYAKAYNSGQWVQVADRWKFRIRGLLRRDLTRALCRPSADNQYEILKKVCQLMVAAPYSLLIVDSIMALFRVDYCGRGELSERQQKLGKTMSFLMKIAQQFNVAVVVTNVSSHLVRQPVIPQDDRLV</sequence>
<evidence type="ECO:0000256" key="2">
    <source>
        <dbReference type="ARBA" id="ARBA00022840"/>
    </source>
</evidence>
<dbReference type="GO" id="GO:0000730">
    <property type="term" value="P:DNA recombinase assembly"/>
    <property type="evidence" value="ECO:0007669"/>
    <property type="project" value="TreeGrafter"/>
</dbReference>
<evidence type="ECO:0000259" key="3">
    <source>
        <dbReference type="PROSITE" id="PS50162"/>
    </source>
</evidence>
<dbReference type="PANTHER" id="PTHR22942">
    <property type="entry name" value="RECA/RAD51/RADA DNA STRAND-PAIRING FAMILY MEMBER"/>
    <property type="match status" value="1"/>
</dbReference>
<dbReference type="GO" id="GO:0070192">
    <property type="term" value="P:chromosome organization involved in meiotic cell cycle"/>
    <property type="evidence" value="ECO:0007669"/>
    <property type="project" value="TreeGrafter"/>
</dbReference>
<dbReference type="PANTHER" id="PTHR22942:SF30">
    <property type="entry name" value="MEIOTIC RECOMBINATION PROTEIN DMC1_LIM15 HOMOLOG"/>
    <property type="match status" value="1"/>
</dbReference>
<dbReference type="InterPro" id="IPR013632">
    <property type="entry name" value="Rad51_C"/>
</dbReference>
<dbReference type="GO" id="GO:0042148">
    <property type="term" value="P:DNA strand invasion"/>
    <property type="evidence" value="ECO:0007669"/>
    <property type="project" value="TreeGrafter"/>
</dbReference>
<keyword evidence="2" id="KW-0067">ATP-binding</keyword>
<dbReference type="PhylomeDB" id="A0A0G4GKD0"/>
<dbReference type="EMBL" id="CDMZ01001301">
    <property type="protein sequence ID" value="CEM30438.1"/>
    <property type="molecule type" value="Genomic_DNA"/>
</dbReference>
<proteinExistence type="predicted"/>
<dbReference type="GO" id="GO:0000150">
    <property type="term" value="F:DNA strand exchange activity"/>
    <property type="evidence" value="ECO:0007669"/>
    <property type="project" value="TreeGrafter"/>
</dbReference>
<dbReference type="GO" id="GO:0003690">
    <property type="term" value="F:double-stranded DNA binding"/>
    <property type="evidence" value="ECO:0007669"/>
    <property type="project" value="TreeGrafter"/>
</dbReference>
<dbReference type="GO" id="GO:0006312">
    <property type="term" value="P:mitotic recombination"/>
    <property type="evidence" value="ECO:0007669"/>
    <property type="project" value="TreeGrafter"/>
</dbReference>
<dbReference type="GO" id="GO:0140664">
    <property type="term" value="F:ATP-dependent DNA damage sensor activity"/>
    <property type="evidence" value="ECO:0007669"/>
    <property type="project" value="InterPro"/>
</dbReference>
<dbReference type="AlphaFoldDB" id="A0A0G4GKD0"/>
<protein>
    <recommendedName>
        <fullName evidence="3">RecA family profile 1 domain-containing protein</fullName>
    </recommendedName>
</protein>
<feature type="domain" description="RecA family profile 1" evidence="3">
    <location>
        <begin position="87"/>
        <end position="228"/>
    </location>
</feature>
<dbReference type="GO" id="GO:0000794">
    <property type="term" value="C:condensed nuclear chromosome"/>
    <property type="evidence" value="ECO:0007669"/>
    <property type="project" value="TreeGrafter"/>
</dbReference>
<dbReference type="Pfam" id="PF08423">
    <property type="entry name" value="Rad51"/>
    <property type="match status" value="3"/>
</dbReference>
<dbReference type="Gene3D" id="3.40.50.300">
    <property type="entry name" value="P-loop containing nucleotide triphosphate hydrolases"/>
    <property type="match status" value="1"/>
</dbReference>
<keyword evidence="1" id="KW-0547">Nucleotide-binding</keyword>
<dbReference type="GO" id="GO:0003697">
    <property type="term" value="F:single-stranded DNA binding"/>
    <property type="evidence" value="ECO:0007669"/>
    <property type="project" value="TreeGrafter"/>
</dbReference>